<dbReference type="Proteomes" id="UP000029558">
    <property type="component" value="Plasmid pPSB1-3"/>
</dbReference>
<evidence type="ECO:0000313" key="2">
    <source>
        <dbReference type="Proteomes" id="UP000029558"/>
    </source>
</evidence>
<dbReference type="EMBL" id="CP012511">
    <property type="protein sequence ID" value="ALB24485.1"/>
    <property type="molecule type" value="Genomic_DNA"/>
</dbReference>
<protein>
    <submittedName>
        <fullName evidence="1">Phage portal protein, HK97 family</fullName>
    </submittedName>
</protein>
<evidence type="ECO:0000313" key="1">
    <source>
        <dbReference type="EMBL" id="ALB24485.1"/>
    </source>
</evidence>
<keyword evidence="1" id="KW-0614">Plasmid</keyword>
<dbReference type="AlphaFoldDB" id="A0AAC8VL32"/>
<proteinExistence type="predicted"/>
<dbReference type="RefSeq" id="WP_048876194.1">
    <property type="nucleotide sequence ID" value="NZ_CP012511.1"/>
</dbReference>
<gene>
    <name evidence="1" type="ORF">KU39_3p23</name>
</gene>
<sequence length="177" mass="19294">MATDHPLYSVLHDLPNGEVTSFDLRENLVGHLCLRGNAYCQVIRDAAGRVRELIQLPTDSTTVRRDEKTKKLIYSTMLNGQSYELRDDQVWRLNAMGSDGIIGSSPITLQRESLGLSAATQAHGAQLFGNGARPSGILTTDGQLKKEGRENLAESWKKAHGGKNVSVATSVGILHIQ</sequence>
<name>A0AAC8VL32_PISSA</name>
<dbReference type="Pfam" id="PF04860">
    <property type="entry name" value="Phage_portal"/>
    <property type="match status" value="1"/>
</dbReference>
<dbReference type="InterPro" id="IPR006944">
    <property type="entry name" value="Phage/GTA_portal"/>
</dbReference>
<reference evidence="1 2" key="1">
    <citation type="journal article" date="2014" name="Genome Announc.">
        <title>Comparative Genome Analysis of Two Isolates of the Fish Pathogen Piscirickettsia salmonis from Different Hosts Reveals Major Differences in Virulence-Associated Secretion Systems.</title>
        <authorList>
            <person name="Bohle H."/>
            <person name="Henriquez P."/>
            <person name="Grothusen H."/>
            <person name="Navas E."/>
            <person name="Sandoval A."/>
            <person name="Bustamante F."/>
            <person name="Bustos P."/>
            <person name="Mancilla M."/>
        </authorList>
    </citation>
    <scope>NUCLEOTIDE SEQUENCE [LARGE SCALE GENOMIC DNA]</scope>
    <source>
        <strain evidence="2">B1-32597</strain>
    </source>
</reference>
<accession>A0AAC8VL32</accession>
<organism evidence="1 2">
    <name type="scientific">Piscirickettsia salmonis</name>
    <dbReference type="NCBI Taxonomy" id="1238"/>
    <lineage>
        <taxon>Bacteria</taxon>
        <taxon>Pseudomonadati</taxon>
        <taxon>Pseudomonadota</taxon>
        <taxon>Gammaproteobacteria</taxon>
        <taxon>Thiotrichales</taxon>
        <taxon>Piscirickettsiaceae</taxon>
        <taxon>Piscirickettsia</taxon>
    </lineage>
</organism>
<geneLocation type="plasmid" evidence="1 2">
    <name>pPSB1-3</name>
</geneLocation>